<sequence length="339" mass="36490">MRILILLPDQPQATGNSVTAERLCRGLRQREHQVRLLATRANGAAEIKNCCQNFQPQVAVLLHAYRCGAPWLDAAPRLPFTVLLTGTDIHGGLDDAGQAPVIHRVLSQAGAIFAQAAQTVTELRQRFPTLAPRLHHLPPGIWLGRQSYALRGALGVSQQTLVFLHPAGLRPVKGNLELLEIFAPLAASEIPFRLAFCGPSLEPDYSRAFFAALKRCPWAAHLGVIPPAAMAAAYREADVILNNSRSEGLSNAVAEAAALGRPLLVTAIAGNLAVVRDGVNGFCCSTPGEFTQKAGELLRCHELRLRLSQPDGETFSPERETAVLEKGLLGLVQKVSRPG</sequence>
<accession>A0A1G9JM59</accession>
<proteinExistence type="predicted"/>
<organism evidence="1 2">
    <name type="scientific">Geoalkalibacter ferrihydriticus</name>
    <dbReference type="NCBI Taxonomy" id="392333"/>
    <lineage>
        <taxon>Bacteria</taxon>
        <taxon>Pseudomonadati</taxon>
        <taxon>Thermodesulfobacteriota</taxon>
        <taxon>Desulfuromonadia</taxon>
        <taxon>Desulfuromonadales</taxon>
        <taxon>Geoalkalibacteraceae</taxon>
        <taxon>Geoalkalibacter</taxon>
    </lineage>
</organism>
<gene>
    <name evidence="1" type="ORF">SAMN05660860_00496</name>
</gene>
<dbReference type="Gene3D" id="3.40.50.2000">
    <property type="entry name" value="Glycogen Phosphorylase B"/>
    <property type="match status" value="2"/>
</dbReference>
<keyword evidence="1" id="KW-0808">Transferase</keyword>
<name>A0A1G9JM59_9BACT</name>
<dbReference type="GO" id="GO:0016740">
    <property type="term" value="F:transferase activity"/>
    <property type="evidence" value="ECO:0007669"/>
    <property type="project" value="UniProtKB-KW"/>
</dbReference>
<evidence type="ECO:0000313" key="1">
    <source>
        <dbReference type="EMBL" id="SDL38315.1"/>
    </source>
</evidence>
<dbReference type="InterPro" id="IPR052622">
    <property type="entry name" value="Glycosyltransferase_G1"/>
</dbReference>
<reference evidence="1 2" key="1">
    <citation type="submission" date="2016-10" db="EMBL/GenBank/DDBJ databases">
        <authorList>
            <person name="de Groot N.N."/>
        </authorList>
    </citation>
    <scope>NUCLEOTIDE SEQUENCE [LARGE SCALE GENOMIC DNA]</scope>
    <source>
        <strain evidence="1 2">DSM 17813</strain>
    </source>
</reference>
<dbReference type="STRING" id="392333.SAMN05660860_00496"/>
<dbReference type="EMBL" id="FNGU01000001">
    <property type="protein sequence ID" value="SDL38315.1"/>
    <property type="molecule type" value="Genomic_DNA"/>
</dbReference>
<dbReference type="Proteomes" id="UP000182146">
    <property type="component" value="Unassembled WGS sequence"/>
</dbReference>
<dbReference type="OrthoDB" id="9772485at2"/>
<dbReference type="AlphaFoldDB" id="A0A1G9JM59"/>
<dbReference type="CDD" id="cd03801">
    <property type="entry name" value="GT4_PimA-like"/>
    <property type="match status" value="1"/>
</dbReference>
<dbReference type="RefSeq" id="WP_161807399.1">
    <property type="nucleotide sequence ID" value="NZ_FNGU01000001.1"/>
</dbReference>
<dbReference type="PANTHER" id="PTHR46660">
    <property type="match status" value="1"/>
</dbReference>
<dbReference type="Pfam" id="PF13692">
    <property type="entry name" value="Glyco_trans_1_4"/>
    <property type="match status" value="1"/>
</dbReference>
<protein>
    <submittedName>
        <fullName evidence="1">Glycosyltransferase involved in cell wall bisynthesis</fullName>
    </submittedName>
</protein>
<evidence type="ECO:0000313" key="2">
    <source>
        <dbReference type="Proteomes" id="UP000182146"/>
    </source>
</evidence>
<dbReference type="SUPFAM" id="SSF53756">
    <property type="entry name" value="UDP-Glycosyltransferase/glycogen phosphorylase"/>
    <property type="match status" value="1"/>
</dbReference>
<dbReference type="PANTHER" id="PTHR46660:SF2">
    <property type="entry name" value="GLYCOSYLTRANSFERASE 1 DOMAIN-CONTAINING PROTEIN 1"/>
    <property type="match status" value="1"/>
</dbReference>